<dbReference type="Proteomes" id="UP000011885">
    <property type="component" value="Unassembled WGS sequence"/>
</dbReference>
<gene>
    <name evidence="3" type="ORF">RSSM_04667</name>
</gene>
<comment type="caution">
    <text evidence="3">The sequence shown here is derived from an EMBL/GenBank/DDBJ whole genome shotgun (WGS) entry which is preliminary data.</text>
</comment>
<evidence type="ECO:0000313" key="3">
    <source>
        <dbReference type="EMBL" id="EMI53920.1"/>
    </source>
</evidence>
<accession>M5TXK6</accession>
<dbReference type="CDD" id="cd16031">
    <property type="entry name" value="G6S_like"/>
    <property type="match status" value="1"/>
</dbReference>
<proteinExistence type="inferred from homology"/>
<evidence type="ECO:0000313" key="4">
    <source>
        <dbReference type="Proteomes" id="UP000011885"/>
    </source>
</evidence>
<dbReference type="PATRIC" id="fig|1263870.3.peg.4933"/>
<evidence type="ECO:0000256" key="1">
    <source>
        <dbReference type="ARBA" id="ARBA00008779"/>
    </source>
</evidence>
<sequence length="488" mass="56064">MTQSVSAPSRFLHHFLLWTIAIACVSTRVVLPRDAHLSAADGPTEQTSDASDSSDPPLNVLVLYADDWRFDTLGVAGNPIVQTPNLDQLAGESIRFTHNCVTTAICGVSRACLFTGQMMSRHGCFGFKAFQTPWEETYPGLLRQNGYHVGHVGKWHNGKFPAEHFDFGRSYYGRHWFKQPDGSEIHVTAKNENDALEFLETRPKDKPFCLTVAFFATHAQDGHPDQFLPQPESMSLYQDVEIPVPVNATQESFERLPEFVGNEKNEGRNRWHWRFDTPEKFQRMMKNYYRLATEVDSTCGRILQQLEEDGVRDRTLVIFTTDNGYYHAEHGLADKWYPHQESIRVPLIINDPRLPDDRQGQTNDEFTLSIDLAPTILSAVGVDAPDGMQGRDISQLYLEDPSSLAEQPWRTEFFYEHPTIRSKDFIPYSEALVRKDWKYFYWPEFDREQLFHIATDPLEENDLAANPEHEAKLIEMRTRFAKLKAQAK</sequence>
<dbReference type="AlphaFoldDB" id="M5TXK6"/>
<dbReference type="InterPro" id="IPR000917">
    <property type="entry name" value="Sulfatase_N"/>
</dbReference>
<name>M5TXK6_9BACT</name>
<dbReference type="PANTHER" id="PTHR42693">
    <property type="entry name" value="ARYLSULFATASE FAMILY MEMBER"/>
    <property type="match status" value="1"/>
</dbReference>
<dbReference type="Gene3D" id="3.40.720.10">
    <property type="entry name" value="Alkaline Phosphatase, subunit A"/>
    <property type="match status" value="1"/>
</dbReference>
<dbReference type="PANTHER" id="PTHR42693:SF33">
    <property type="entry name" value="ARYLSULFATASE"/>
    <property type="match status" value="1"/>
</dbReference>
<dbReference type="OrthoDB" id="237120at2"/>
<organism evidence="3 4">
    <name type="scientific">Rhodopirellula sallentina SM41</name>
    <dbReference type="NCBI Taxonomy" id="1263870"/>
    <lineage>
        <taxon>Bacteria</taxon>
        <taxon>Pseudomonadati</taxon>
        <taxon>Planctomycetota</taxon>
        <taxon>Planctomycetia</taxon>
        <taxon>Pirellulales</taxon>
        <taxon>Pirellulaceae</taxon>
        <taxon>Rhodopirellula</taxon>
    </lineage>
</organism>
<dbReference type="SUPFAM" id="SSF53649">
    <property type="entry name" value="Alkaline phosphatase-like"/>
    <property type="match status" value="1"/>
</dbReference>
<keyword evidence="4" id="KW-1185">Reference proteome</keyword>
<comment type="similarity">
    <text evidence="1">Belongs to the sulfatase family.</text>
</comment>
<dbReference type="EMBL" id="ANOH01000319">
    <property type="protein sequence ID" value="EMI53920.1"/>
    <property type="molecule type" value="Genomic_DNA"/>
</dbReference>
<reference evidence="3 4" key="1">
    <citation type="journal article" date="2013" name="Mar. Genomics">
        <title>Expression of sulfatases in Rhodopirellula baltica and the diversity of sulfatases in the genus Rhodopirellula.</title>
        <authorList>
            <person name="Wegner C.E."/>
            <person name="Richter-Heitmann T."/>
            <person name="Klindworth A."/>
            <person name="Klockow C."/>
            <person name="Richter M."/>
            <person name="Achstetter T."/>
            <person name="Glockner F.O."/>
            <person name="Harder J."/>
        </authorList>
    </citation>
    <scope>NUCLEOTIDE SEQUENCE [LARGE SCALE GENOMIC DNA]</scope>
    <source>
        <strain evidence="3 4">SM41</strain>
    </source>
</reference>
<protein>
    <submittedName>
        <fullName evidence="3">Mucin-desulfating sulfatase (N-acetylglucosamine-6-sulfatase)</fullName>
    </submittedName>
</protein>
<evidence type="ECO:0000259" key="2">
    <source>
        <dbReference type="Pfam" id="PF00884"/>
    </source>
</evidence>
<feature type="domain" description="Sulfatase N-terminal" evidence="2">
    <location>
        <begin position="59"/>
        <end position="382"/>
    </location>
</feature>
<dbReference type="InterPro" id="IPR017850">
    <property type="entry name" value="Alkaline_phosphatase_core_sf"/>
</dbReference>
<dbReference type="GO" id="GO:0004065">
    <property type="term" value="F:arylsulfatase activity"/>
    <property type="evidence" value="ECO:0007669"/>
    <property type="project" value="TreeGrafter"/>
</dbReference>
<dbReference type="InterPro" id="IPR050738">
    <property type="entry name" value="Sulfatase"/>
</dbReference>
<dbReference type="RefSeq" id="WP_008683703.1">
    <property type="nucleotide sequence ID" value="NZ_ANOH01000319.1"/>
</dbReference>
<dbReference type="Pfam" id="PF00884">
    <property type="entry name" value="Sulfatase"/>
    <property type="match status" value="1"/>
</dbReference>